<protein>
    <submittedName>
        <fullName evidence="2">IS3 family transposase</fullName>
    </submittedName>
</protein>
<dbReference type="GO" id="GO:0015074">
    <property type="term" value="P:DNA integration"/>
    <property type="evidence" value="ECO:0007669"/>
    <property type="project" value="InterPro"/>
</dbReference>
<name>A0A7G5GZL3_9BACT</name>
<feature type="domain" description="Integrase catalytic" evidence="1">
    <location>
        <begin position="2"/>
        <end position="37"/>
    </location>
</feature>
<dbReference type="KEGG" id="sfol:H3H32_04980"/>
<keyword evidence="3" id="KW-1185">Reference proteome</keyword>
<accession>A0A7G5GZL3</accession>
<gene>
    <name evidence="2" type="ORF">H3H32_04980</name>
</gene>
<dbReference type="InterPro" id="IPR001584">
    <property type="entry name" value="Integrase_cat-core"/>
</dbReference>
<dbReference type="RefSeq" id="WP_182461559.1">
    <property type="nucleotide sequence ID" value="NZ_CP059732.1"/>
</dbReference>
<organism evidence="2 3">
    <name type="scientific">Spirosoma foliorum</name>
    <dbReference type="NCBI Taxonomy" id="2710596"/>
    <lineage>
        <taxon>Bacteria</taxon>
        <taxon>Pseudomonadati</taxon>
        <taxon>Bacteroidota</taxon>
        <taxon>Cytophagia</taxon>
        <taxon>Cytophagales</taxon>
        <taxon>Cytophagaceae</taxon>
        <taxon>Spirosoma</taxon>
    </lineage>
</organism>
<dbReference type="EMBL" id="CP059732">
    <property type="protein sequence ID" value="QMW04305.1"/>
    <property type="molecule type" value="Genomic_DNA"/>
</dbReference>
<sequence>MHFATRVAARLALVEYIESWYNRRRKHSTLRHRTPSQQETYFFTTAMAA</sequence>
<dbReference type="Pfam" id="PF13333">
    <property type="entry name" value="rve_2"/>
    <property type="match status" value="1"/>
</dbReference>
<evidence type="ECO:0000313" key="3">
    <source>
        <dbReference type="Proteomes" id="UP000515369"/>
    </source>
</evidence>
<dbReference type="Proteomes" id="UP000515369">
    <property type="component" value="Chromosome"/>
</dbReference>
<evidence type="ECO:0000313" key="2">
    <source>
        <dbReference type="EMBL" id="QMW04305.1"/>
    </source>
</evidence>
<reference evidence="2 3" key="1">
    <citation type="submission" date="2020-07" db="EMBL/GenBank/DDBJ databases">
        <title>Spirosoma foliorum sp. nov., isolated from the leaves on the Nejang mountain Korea, Republic of.</title>
        <authorList>
            <person name="Ho H."/>
            <person name="Lee Y.-J."/>
            <person name="Nurcahyanto D.-A."/>
            <person name="Kim S.-G."/>
        </authorList>
    </citation>
    <scope>NUCLEOTIDE SEQUENCE [LARGE SCALE GENOMIC DNA]</scope>
    <source>
        <strain evidence="2 3">PL0136</strain>
    </source>
</reference>
<dbReference type="AlphaFoldDB" id="A0A7G5GZL3"/>
<evidence type="ECO:0000259" key="1">
    <source>
        <dbReference type="Pfam" id="PF13333"/>
    </source>
</evidence>
<proteinExistence type="predicted"/>